<sequence>CNYIYKGLNPLHRTKSVNNLTAKSLPPLNKQLFIQLLSSYPNPLSHYIQIPYVLTLPSSPSTTLSTRLNSGY</sequence>
<accession>A0A0S3SJH5</accession>
<feature type="non-terminal residue" evidence="1">
    <location>
        <position position="1"/>
    </location>
</feature>
<evidence type="ECO:0000313" key="2">
    <source>
        <dbReference type="Proteomes" id="UP000291084"/>
    </source>
</evidence>
<dbReference type="EMBL" id="AP015040">
    <property type="protein sequence ID" value="BAT93018.1"/>
    <property type="molecule type" value="Genomic_DNA"/>
</dbReference>
<organism evidence="1 2">
    <name type="scientific">Vigna angularis var. angularis</name>
    <dbReference type="NCBI Taxonomy" id="157739"/>
    <lineage>
        <taxon>Eukaryota</taxon>
        <taxon>Viridiplantae</taxon>
        <taxon>Streptophyta</taxon>
        <taxon>Embryophyta</taxon>
        <taxon>Tracheophyta</taxon>
        <taxon>Spermatophyta</taxon>
        <taxon>Magnoliopsida</taxon>
        <taxon>eudicotyledons</taxon>
        <taxon>Gunneridae</taxon>
        <taxon>Pentapetalae</taxon>
        <taxon>rosids</taxon>
        <taxon>fabids</taxon>
        <taxon>Fabales</taxon>
        <taxon>Fabaceae</taxon>
        <taxon>Papilionoideae</taxon>
        <taxon>50 kb inversion clade</taxon>
        <taxon>NPAAA clade</taxon>
        <taxon>indigoferoid/millettioid clade</taxon>
        <taxon>Phaseoleae</taxon>
        <taxon>Vigna</taxon>
    </lineage>
</organism>
<gene>
    <name evidence="1" type="primary">Vigan.07G190300</name>
    <name evidence="1" type="ORF">VIGAN_07190300</name>
</gene>
<proteinExistence type="predicted"/>
<dbReference type="Proteomes" id="UP000291084">
    <property type="component" value="Chromosome 7"/>
</dbReference>
<dbReference type="AlphaFoldDB" id="A0A0S3SJH5"/>
<name>A0A0S3SJH5_PHAAN</name>
<keyword evidence="2" id="KW-1185">Reference proteome</keyword>
<protein>
    <submittedName>
        <fullName evidence="1">Uncharacterized protein</fullName>
    </submittedName>
</protein>
<evidence type="ECO:0000313" key="1">
    <source>
        <dbReference type="EMBL" id="BAT93018.1"/>
    </source>
</evidence>
<reference evidence="1 2" key="1">
    <citation type="journal article" date="2015" name="Sci. Rep.">
        <title>The power of single molecule real-time sequencing technology in the de novo assembly of a eukaryotic genome.</title>
        <authorList>
            <person name="Sakai H."/>
            <person name="Naito K."/>
            <person name="Ogiso-Tanaka E."/>
            <person name="Takahashi Y."/>
            <person name="Iseki K."/>
            <person name="Muto C."/>
            <person name="Satou K."/>
            <person name="Teruya K."/>
            <person name="Shiroma A."/>
            <person name="Shimoji M."/>
            <person name="Hirano T."/>
            <person name="Itoh T."/>
            <person name="Kaga A."/>
            <person name="Tomooka N."/>
        </authorList>
    </citation>
    <scope>NUCLEOTIDE SEQUENCE [LARGE SCALE GENOMIC DNA]</scope>
    <source>
        <strain evidence="2">cv. Shumari</strain>
    </source>
</reference>